<evidence type="ECO:0000256" key="3">
    <source>
        <dbReference type="ARBA" id="ARBA00022473"/>
    </source>
</evidence>
<comment type="subcellular location">
    <subcellularLocation>
        <location evidence="1">Secreted</location>
    </subcellularLocation>
</comment>
<evidence type="ECO:0000256" key="2">
    <source>
        <dbReference type="ARBA" id="ARBA00010047"/>
    </source>
</evidence>
<evidence type="ECO:0000256" key="6">
    <source>
        <dbReference type="ARBA" id="ARBA00023180"/>
    </source>
</evidence>
<dbReference type="Pfam" id="PF23782">
    <property type="entry name" value="Tsg_N"/>
    <property type="match status" value="1"/>
</dbReference>
<keyword evidence="12" id="KW-1185">Reference proteome</keyword>
<feature type="domain" description="Tsg C-terminal" evidence="9">
    <location>
        <begin position="88"/>
        <end position="219"/>
    </location>
</feature>
<evidence type="ECO:0000256" key="8">
    <source>
        <dbReference type="SAM" id="Phobius"/>
    </source>
</evidence>
<evidence type="ECO:0000313" key="11">
    <source>
        <dbReference type="EMBL" id="OXA63571.1"/>
    </source>
</evidence>
<evidence type="ECO:0000256" key="7">
    <source>
        <dbReference type="SAM" id="MobiDB-lite"/>
    </source>
</evidence>
<dbReference type="OrthoDB" id="10037323at2759"/>
<keyword evidence="8" id="KW-1133">Transmembrane helix</keyword>
<dbReference type="InterPro" id="IPR006761">
    <property type="entry name" value="Tsg"/>
</dbReference>
<dbReference type="InterPro" id="IPR057635">
    <property type="entry name" value="Tsg_N"/>
</dbReference>
<evidence type="ECO:0000256" key="1">
    <source>
        <dbReference type="ARBA" id="ARBA00004613"/>
    </source>
</evidence>
<dbReference type="STRING" id="158441.A0A226F328"/>
<keyword evidence="8" id="KW-0472">Membrane</keyword>
<comment type="similarity">
    <text evidence="2">Belongs to the twisted gastrulation protein family.</text>
</comment>
<keyword evidence="3" id="KW-0217">Developmental protein</keyword>
<dbReference type="PANTHER" id="PTHR12312">
    <property type="entry name" value="TWISTED GASTRULATION PROTEIN HOMOLOG 1-A-RELATED"/>
    <property type="match status" value="1"/>
</dbReference>
<feature type="transmembrane region" description="Helical" evidence="8">
    <location>
        <begin position="7"/>
        <end position="28"/>
    </location>
</feature>
<gene>
    <name evidence="11" type="ORF">Fcan01_03600</name>
</gene>
<keyword evidence="8" id="KW-0812">Transmembrane</keyword>
<evidence type="ECO:0000259" key="10">
    <source>
        <dbReference type="Pfam" id="PF23782"/>
    </source>
</evidence>
<dbReference type="Proteomes" id="UP000198287">
    <property type="component" value="Unassembled WGS sequence"/>
</dbReference>
<dbReference type="GO" id="GO:0030510">
    <property type="term" value="P:regulation of BMP signaling pathway"/>
    <property type="evidence" value="ECO:0007669"/>
    <property type="project" value="TreeGrafter"/>
</dbReference>
<evidence type="ECO:0000313" key="12">
    <source>
        <dbReference type="Proteomes" id="UP000198287"/>
    </source>
</evidence>
<feature type="domain" description="Tsg N-terminal" evidence="10">
    <location>
        <begin position="29"/>
        <end position="85"/>
    </location>
</feature>
<evidence type="ECO:0000256" key="5">
    <source>
        <dbReference type="ARBA" id="ARBA00022729"/>
    </source>
</evidence>
<dbReference type="OMA" id="NCTVAFF"/>
<keyword evidence="5" id="KW-0732">Signal</keyword>
<keyword evidence="6" id="KW-0325">Glycoprotein</keyword>
<dbReference type="Pfam" id="PF04668">
    <property type="entry name" value="Tsg"/>
    <property type="match status" value="1"/>
</dbReference>
<keyword evidence="4" id="KW-0964">Secreted</keyword>
<proteinExistence type="inferred from homology"/>
<feature type="region of interest" description="Disordered" evidence="7">
    <location>
        <begin position="232"/>
        <end position="254"/>
    </location>
</feature>
<dbReference type="PANTHER" id="PTHR12312:SF16">
    <property type="entry name" value="TWISTED GASTRULATION PROTEIN HOMOLOG 1-A-RELATED"/>
    <property type="match status" value="1"/>
</dbReference>
<dbReference type="AlphaFoldDB" id="A0A226F328"/>
<feature type="compositionally biased region" description="Polar residues" evidence="7">
    <location>
        <begin position="236"/>
        <end position="254"/>
    </location>
</feature>
<evidence type="ECO:0000259" key="9">
    <source>
        <dbReference type="Pfam" id="PF04668"/>
    </source>
</evidence>
<comment type="caution">
    <text evidence="11">The sequence shown here is derived from an EMBL/GenBank/DDBJ whole genome shotgun (WGS) entry which is preliminary data.</text>
</comment>
<dbReference type="GO" id="GO:0005615">
    <property type="term" value="C:extracellular space"/>
    <property type="evidence" value="ECO:0007669"/>
    <property type="project" value="TreeGrafter"/>
</dbReference>
<sequence>MKESRAVYMGGVIALTAVASIYLVVGVWGCNEAVCASIVSKCTLTQACKCTLTNCTCCRECFDCLTYLYDECCSCLELCPKPNLTTSVTMHSQVGDLKEPMPDLFNILTEEKDLQGRWATFTYPIDIDQSWFQPKVDTPPNKDVVSLAGGKILVDPSKEVITVNCTVAYMSQCMPLNKCRNSCHSMGASFFRWFHDGCCQCIGRTCLHYGIDESRCSSCTLGDDLEDDVEEIDEVSSNNNSPEQTSSNRDTPNT</sequence>
<evidence type="ECO:0000256" key="4">
    <source>
        <dbReference type="ARBA" id="ARBA00022525"/>
    </source>
</evidence>
<dbReference type="EMBL" id="LNIX01000001">
    <property type="protein sequence ID" value="OXA63571.1"/>
    <property type="molecule type" value="Genomic_DNA"/>
</dbReference>
<reference evidence="11 12" key="1">
    <citation type="submission" date="2015-12" db="EMBL/GenBank/DDBJ databases">
        <title>The genome of Folsomia candida.</title>
        <authorList>
            <person name="Faddeeva A."/>
            <person name="Derks M.F."/>
            <person name="Anvar Y."/>
            <person name="Smit S."/>
            <person name="Van Straalen N."/>
            <person name="Roelofs D."/>
        </authorList>
    </citation>
    <scope>NUCLEOTIDE SEQUENCE [LARGE SCALE GENOMIC DNA]</scope>
    <source>
        <strain evidence="11 12">VU population</strain>
        <tissue evidence="11">Whole body</tissue>
    </source>
</reference>
<accession>A0A226F328</accession>
<protein>
    <submittedName>
        <fullName evidence="11">Protein twisted gastrulation</fullName>
    </submittedName>
</protein>
<name>A0A226F328_FOLCA</name>
<organism evidence="11 12">
    <name type="scientific">Folsomia candida</name>
    <name type="common">Springtail</name>
    <dbReference type="NCBI Taxonomy" id="158441"/>
    <lineage>
        <taxon>Eukaryota</taxon>
        <taxon>Metazoa</taxon>
        <taxon>Ecdysozoa</taxon>
        <taxon>Arthropoda</taxon>
        <taxon>Hexapoda</taxon>
        <taxon>Collembola</taxon>
        <taxon>Entomobryomorpha</taxon>
        <taxon>Isotomoidea</taxon>
        <taxon>Isotomidae</taxon>
        <taxon>Proisotominae</taxon>
        <taxon>Folsomia</taxon>
    </lineage>
</organism>
<dbReference type="InterPro" id="IPR057726">
    <property type="entry name" value="Tsg_C"/>
</dbReference>